<reference evidence="6 7" key="2">
    <citation type="journal article" date="2011" name="Stand. Genomic Sci.">
        <title>Complete genome sequence of Tolumonas auensis type strain (TA 4).</title>
        <authorList>
            <person name="Chertkov O."/>
            <person name="Copeland A."/>
            <person name="Lucas S."/>
            <person name="Lapidus A."/>
            <person name="Berry K.W."/>
            <person name="Detter J.C."/>
            <person name="Del Rio T.G."/>
            <person name="Hammon N."/>
            <person name="Dalin E."/>
            <person name="Tice H."/>
            <person name="Pitluck S."/>
            <person name="Richardson P."/>
            <person name="Bruce D."/>
            <person name="Goodwin L."/>
            <person name="Han C."/>
            <person name="Tapia R."/>
            <person name="Saunders E."/>
            <person name="Schmutz J."/>
            <person name="Brettin T."/>
            <person name="Larimer F."/>
            <person name="Land M."/>
            <person name="Hauser L."/>
            <person name="Spring S."/>
            <person name="Rohde M."/>
            <person name="Kyrpides N.C."/>
            <person name="Ivanova N."/>
            <person name="Goker M."/>
            <person name="Beller H.R."/>
            <person name="Klenk H.P."/>
            <person name="Woyke T."/>
        </authorList>
    </citation>
    <scope>NUCLEOTIDE SEQUENCE [LARGE SCALE GENOMIC DNA]</scope>
    <source>
        <strain evidence="7">DSM 9187 / TA4</strain>
    </source>
</reference>
<evidence type="ECO:0000313" key="7">
    <source>
        <dbReference type="Proteomes" id="UP000009073"/>
    </source>
</evidence>
<evidence type="ECO:0000256" key="4">
    <source>
        <dbReference type="ARBA" id="ARBA00023163"/>
    </source>
</evidence>
<evidence type="ECO:0000259" key="5">
    <source>
        <dbReference type="PROSITE" id="PS50931"/>
    </source>
</evidence>
<organism evidence="6 7">
    <name type="scientific">Tolumonas auensis (strain DSM 9187 / NBRC 110442 / TA 4)</name>
    <dbReference type="NCBI Taxonomy" id="595494"/>
    <lineage>
        <taxon>Bacteria</taxon>
        <taxon>Pseudomonadati</taxon>
        <taxon>Pseudomonadota</taxon>
        <taxon>Gammaproteobacteria</taxon>
        <taxon>Aeromonadales</taxon>
        <taxon>Aeromonadaceae</taxon>
        <taxon>Tolumonas</taxon>
    </lineage>
</organism>
<dbReference type="Pfam" id="PF00126">
    <property type="entry name" value="HTH_1"/>
    <property type="match status" value="1"/>
</dbReference>
<reference evidence="7" key="1">
    <citation type="submission" date="2009-05" db="EMBL/GenBank/DDBJ databases">
        <title>Complete sequence of Tolumonas auensis DSM 9187.</title>
        <authorList>
            <consortium name="US DOE Joint Genome Institute"/>
            <person name="Lucas S."/>
            <person name="Copeland A."/>
            <person name="Lapidus A."/>
            <person name="Glavina del Rio T."/>
            <person name="Tice H."/>
            <person name="Bruce D."/>
            <person name="Goodwin L."/>
            <person name="Pitluck S."/>
            <person name="Chertkov O."/>
            <person name="Brettin T."/>
            <person name="Detter J.C."/>
            <person name="Han C."/>
            <person name="Larimer F."/>
            <person name="Land M."/>
            <person name="Hauser L."/>
            <person name="Kyrpides N."/>
            <person name="Mikhailova N."/>
            <person name="Spring S."/>
            <person name="Beller H."/>
        </authorList>
    </citation>
    <scope>NUCLEOTIDE SEQUENCE [LARGE SCALE GENOMIC DNA]</scope>
    <source>
        <strain evidence="7">DSM 9187 / TA4</strain>
    </source>
</reference>
<dbReference type="Proteomes" id="UP000009073">
    <property type="component" value="Chromosome"/>
</dbReference>
<keyword evidence="7" id="KW-1185">Reference proteome</keyword>
<sequence>MESLSKLSGIISFVHAARLGSFTAAARLIDVTPAAVSKNVAALEASLGVRLMNRTTRSLSLTAEGTLFLSQAQLALESLEQAVESLTTAKSNPVGLVRMSVPNVIGRRLLMPVLPDLLALHPGLNVELDFDDRLVDFVQEGYDLVVRGGTIHDSSMISRSLGPLKLGLVATPDYLKKFGVPKQPGDLSKHKLISRRFLGSKLSPWTFHQPDGKVFLFEPRSTAITLSDPEAMIQAALSGLGIAEVGIYLAWEHLQSGALKLILHDSHDPGAFELMLQYPHRALLAPRVRATADFLLEVLRNHEGLRVNSEQLKRYAV</sequence>
<name>C4L7H0_TOLAT</name>
<evidence type="ECO:0000256" key="2">
    <source>
        <dbReference type="ARBA" id="ARBA00023015"/>
    </source>
</evidence>
<dbReference type="InterPro" id="IPR000847">
    <property type="entry name" value="LysR_HTH_N"/>
</dbReference>
<dbReference type="EMBL" id="CP001616">
    <property type="protein sequence ID" value="ACQ93586.1"/>
    <property type="molecule type" value="Genomic_DNA"/>
</dbReference>
<proteinExistence type="inferred from homology"/>
<dbReference type="GO" id="GO:0003700">
    <property type="term" value="F:DNA-binding transcription factor activity"/>
    <property type="evidence" value="ECO:0007669"/>
    <property type="project" value="InterPro"/>
</dbReference>
<keyword evidence="3" id="KW-0238">DNA-binding</keyword>
<dbReference type="CDD" id="cd08422">
    <property type="entry name" value="PBP2_CrgA_like"/>
    <property type="match status" value="1"/>
</dbReference>
<feature type="domain" description="HTH lysR-type" evidence="5">
    <location>
        <begin position="13"/>
        <end position="62"/>
    </location>
</feature>
<dbReference type="InterPro" id="IPR058163">
    <property type="entry name" value="LysR-type_TF_proteobact-type"/>
</dbReference>
<gene>
    <name evidence="6" type="ordered locus">Tola_1987</name>
</gene>
<dbReference type="AlphaFoldDB" id="C4L7H0"/>
<dbReference type="HOGENOM" id="CLU_039613_16_4_6"/>
<dbReference type="Gene3D" id="3.40.190.290">
    <property type="match status" value="1"/>
</dbReference>
<dbReference type="GO" id="GO:0006351">
    <property type="term" value="P:DNA-templated transcription"/>
    <property type="evidence" value="ECO:0007669"/>
    <property type="project" value="TreeGrafter"/>
</dbReference>
<dbReference type="Gene3D" id="1.10.10.10">
    <property type="entry name" value="Winged helix-like DNA-binding domain superfamily/Winged helix DNA-binding domain"/>
    <property type="match status" value="1"/>
</dbReference>
<dbReference type="STRING" id="595494.Tola_1987"/>
<keyword evidence="2" id="KW-0805">Transcription regulation</keyword>
<evidence type="ECO:0000313" key="6">
    <source>
        <dbReference type="EMBL" id="ACQ93586.1"/>
    </source>
</evidence>
<dbReference type="SUPFAM" id="SSF46785">
    <property type="entry name" value="Winged helix' DNA-binding domain"/>
    <property type="match status" value="1"/>
</dbReference>
<dbReference type="FunFam" id="1.10.10.10:FF:000001">
    <property type="entry name" value="LysR family transcriptional regulator"/>
    <property type="match status" value="1"/>
</dbReference>
<dbReference type="PANTHER" id="PTHR30537">
    <property type="entry name" value="HTH-TYPE TRANSCRIPTIONAL REGULATOR"/>
    <property type="match status" value="1"/>
</dbReference>
<protein>
    <submittedName>
        <fullName evidence="6">Transcriptional regulator, LysR family</fullName>
    </submittedName>
</protein>
<dbReference type="PROSITE" id="PS50931">
    <property type="entry name" value="HTH_LYSR"/>
    <property type="match status" value="1"/>
</dbReference>
<comment type="similarity">
    <text evidence="1">Belongs to the LysR transcriptional regulatory family.</text>
</comment>
<dbReference type="PANTHER" id="PTHR30537:SF72">
    <property type="entry name" value="LYSR FAMILY TRANSCRIPTIONAL REGULATOR"/>
    <property type="match status" value="1"/>
</dbReference>
<evidence type="ECO:0000256" key="3">
    <source>
        <dbReference type="ARBA" id="ARBA00023125"/>
    </source>
</evidence>
<dbReference type="KEGG" id="tau:Tola_1987"/>
<dbReference type="InterPro" id="IPR036388">
    <property type="entry name" value="WH-like_DNA-bd_sf"/>
</dbReference>
<dbReference type="eggNOG" id="COG0583">
    <property type="taxonomic scope" value="Bacteria"/>
</dbReference>
<keyword evidence="4" id="KW-0804">Transcription</keyword>
<dbReference type="Pfam" id="PF03466">
    <property type="entry name" value="LysR_substrate"/>
    <property type="match status" value="1"/>
</dbReference>
<accession>C4L7H0</accession>
<dbReference type="RefSeq" id="WP_015879054.1">
    <property type="nucleotide sequence ID" value="NC_012691.1"/>
</dbReference>
<dbReference type="InterPro" id="IPR005119">
    <property type="entry name" value="LysR_subst-bd"/>
</dbReference>
<evidence type="ECO:0000256" key="1">
    <source>
        <dbReference type="ARBA" id="ARBA00009437"/>
    </source>
</evidence>
<dbReference type="InterPro" id="IPR036390">
    <property type="entry name" value="WH_DNA-bd_sf"/>
</dbReference>
<dbReference type="GO" id="GO:0043565">
    <property type="term" value="F:sequence-specific DNA binding"/>
    <property type="evidence" value="ECO:0007669"/>
    <property type="project" value="TreeGrafter"/>
</dbReference>
<dbReference type="OrthoDB" id="8885940at2"/>
<dbReference type="SUPFAM" id="SSF53850">
    <property type="entry name" value="Periplasmic binding protein-like II"/>
    <property type="match status" value="1"/>
</dbReference>